<dbReference type="Proteomes" id="UP000239002">
    <property type="component" value="Unassembled WGS sequence"/>
</dbReference>
<dbReference type="GO" id="GO:0016829">
    <property type="term" value="F:lyase activity"/>
    <property type="evidence" value="ECO:0007669"/>
    <property type="project" value="UniProtKB-KW"/>
</dbReference>
<evidence type="ECO:0000313" key="2">
    <source>
        <dbReference type="EMBL" id="PPK92546.1"/>
    </source>
</evidence>
<accession>A0A2S6IED1</accession>
<dbReference type="RefSeq" id="WP_104516739.1">
    <property type="nucleotide sequence ID" value="NZ_MQVW01000002.1"/>
</dbReference>
<name>A0A2S6IED1_9FLAO</name>
<dbReference type="GO" id="GO:0005975">
    <property type="term" value="P:carbohydrate metabolic process"/>
    <property type="evidence" value="ECO:0007669"/>
    <property type="project" value="UniProtKB-ARBA"/>
</dbReference>
<dbReference type="Gene3D" id="2.60.120.200">
    <property type="match status" value="1"/>
</dbReference>
<feature type="domain" description="Alginate lyase 2" evidence="1">
    <location>
        <begin position="64"/>
        <end position="339"/>
    </location>
</feature>
<organism evidence="2 3">
    <name type="scientific">Nonlabens xylanidelens</name>
    <dbReference type="NCBI Taxonomy" id="191564"/>
    <lineage>
        <taxon>Bacteria</taxon>
        <taxon>Pseudomonadati</taxon>
        <taxon>Bacteroidota</taxon>
        <taxon>Flavobacteriia</taxon>
        <taxon>Flavobacteriales</taxon>
        <taxon>Flavobacteriaceae</taxon>
        <taxon>Nonlabens</taxon>
    </lineage>
</organism>
<evidence type="ECO:0000313" key="3">
    <source>
        <dbReference type="Proteomes" id="UP000239002"/>
    </source>
</evidence>
<dbReference type="GO" id="GO:0004553">
    <property type="term" value="F:hydrolase activity, hydrolyzing O-glycosyl compounds"/>
    <property type="evidence" value="ECO:0007669"/>
    <property type="project" value="UniProtKB-ARBA"/>
</dbReference>
<dbReference type="Pfam" id="PF08787">
    <property type="entry name" value="Alginate_lyase2"/>
    <property type="match status" value="1"/>
</dbReference>
<dbReference type="AlphaFoldDB" id="A0A2S6IED1"/>
<dbReference type="SUPFAM" id="SSF49899">
    <property type="entry name" value="Concanavalin A-like lectins/glucanases"/>
    <property type="match status" value="1"/>
</dbReference>
<sequence length="347" mass="38982">MKLKRNLIYTVLLLNSLILINCKSEEKDQNNSEYSTSKSPSEVLSIIEESTITLGNGDYIKDIKDFTHEDYFYTVNDGEDWIVYKTPNSGGTTKNSSNTRSELRLKDEWIPENGGQLSGTLKVTHVSTNGDARVAAAYSVVVGQIHSKEGNENEPIKIFYKKFPGHTKGSVFWNYEINTKDDNSKRWDFSTAVWGYDMSVVGPESNTAPEEPADGIELGEEFSYVINVSNGIMELTFTSPGHETVNFSKDLLHTEFATKEDLPKQITTLYASIGRDGTEMTHSYAGEIQYFKQGAYNQANGKDPEKNIVWNTGSDIYNGDLKKQYENGSYAEVWFKKASHKVNKASK</sequence>
<dbReference type="InterPro" id="IPR014895">
    <property type="entry name" value="Alginate_lyase_2"/>
</dbReference>
<keyword evidence="3" id="KW-1185">Reference proteome</keyword>
<reference evidence="2 3" key="1">
    <citation type="submission" date="2018-02" db="EMBL/GenBank/DDBJ databases">
        <title>Genomic Encyclopedia of Archaeal and Bacterial Type Strains, Phase II (KMG-II): from individual species to whole genera.</title>
        <authorList>
            <person name="Goeker M."/>
        </authorList>
    </citation>
    <scope>NUCLEOTIDE SEQUENCE [LARGE SCALE GENOMIC DNA]</scope>
    <source>
        <strain evidence="2 3">DSM 16809</strain>
    </source>
</reference>
<evidence type="ECO:0000259" key="1">
    <source>
        <dbReference type="Pfam" id="PF08787"/>
    </source>
</evidence>
<dbReference type="EMBL" id="PTJE01000010">
    <property type="protein sequence ID" value="PPK92546.1"/>
    <property type="molecule type" value="Genomic_DNA"/>
</dbReference>
<gene>
    <name evidence="2" type="ORF">LY01_02947</name>
</gene>
<dbReference type="InterPro" id="IPR013320">
    <property type="entry name" value="ConA-like_dom_sf"/>
</dbReference>
<proteinExistence type="predicted"/>
<keyword evidence="2" id="KW-0456">Lyase</keyword>
<comment type="caution">
    <text evidence="2">The sequence shown here is derived from an EMBL/GenBank/DDBJ whole genome shotgun (WGS) entry which is preliminary data.</text>
</comment>
<protein>
    <submittedName>
        <fullName evidence="2">Alginate lyase</fullName>
    </submittedName>
</protein>
<dbReference type="OrthoDB" id="1113844at2"/>